<proteinExistence type="inferred from homology"/>
<name>A0A520KTV2_METT2</name>
<feature type="site" description="Important for substrate specificity" evidence="5">
    <location>
        <position position="170"/>
    </location>
</feature>
<evidence type="ECO:0000259" key="6">
    <source>
        <dbReference type="Pfam" id="PF01048"/>
    </source>
</evidence>
<dbReference type="GO" id="GO:0006166">
    <property type="term" value="P:purine ribonucleoside salvage"/>
    <property type="evidence" value="ECO:0007669"/>
    <property type="project" value="UniProtKB-KW"/>
</dbReference>
<reference evidence="7 8" key="1">
    <citation type="journal article" date="2019" name="Nat. Microbiol.">
        <title>Wide diversity of methane and short-chain alkane metabolisms in uncultured archaea.</title>
        <authorList>
            <person name="Borrel G."/>
            <person name="Adam P.S."/>
            <person name="McKay L.J."/>
            <person name="Chen L.X."/>
            <person name="Sierra-Garcia I.N."/>
            <person name="Sieber C.M."/>
            <person name="Letourneur Q."/>
            <person name="Ghozlane A."/>
            <person name="Andersen G.L."/>
            <person name="Li W.J."/>
            <person name="Hallam S.J."/>
            <person name="Muyzer G."/>
            <person name="de Oliveira V.M."/>
            <person name="Inskeep W.P."/>
            <person name="Banfield J.F."/>
            <person name="Gribaldo S."/>
        </authorList>
    </citation>
    <scope>NUCLEOTIDE SEQUENCE [LARGE SCALE GENOMIC DNA]</scope>
    <source>
        <strain evidence="7">NM1a</strain>
    </source>
</reference>
<comment type="caution">
    <text evidence="7">The sequence shown here is derived from an EMBL/GenBank/DDBJ whole genome shotgun (WGS) entry which is preliminary data.</text>
</comment>
<dbReference type="Proteomes" id="UP000317158">
    <property type="component" value="Unassembled WGS sequence"/>
</dbReference>
<gene>
    <name evidence="5 7" type="primary">mtnP</name>
    <name evidence="7" type="ORF">EF806_02785</name>
</gene>
<keyword evidence="2 5" id="KW-0808">Transferase</keyword>
<comment type="caution">
    <text evidence="5">Lacks conserved residue(s) required for the propagation of feature annotation.</text>
</comment>
<evidence type="ECO:0000256" key="2">
    <source>
        <dbReference type="ARBA" id="ARBA00022679"/>
    </source>
</evidence>
<dbReference type="Pfam" id="PF01048">
    <property type="entry name" value="PNP_UDP_1"/>
    <property type="match status" value="1"/>
</dbReference>
<evidence type="ECO:0000256" key="5">
    <source>
        <dbReference type="HAMAP-Rule" id="MF_01963"/>
    </source>
</evidence>
<dbReference type="InterPro" id="IPR010044">
    <property type="entry name" value="MTAP"/>
</dbReference>
<comment type="catalytic activity">
    <reaction evidence="5">
        <text>S-methyl-5'-thioadenosine + phosphate = 5-(methylsulfanyl)-alpha-D-ribose 1-phosphate + adenine</text>
        <dbReference type="Rhea" id="RHEA:11852"/>
        <dbReference type="ChEBI" id="CHEBI:16708"/>
        <dbReference type="ChEBI" id="CHEBI:17509"/>
        <dbReference type="ChEBI" id="CHEBI:43474"/>
        <dbReference type="ChEBI" id="CHEBI:58533"/>
        <dbReference type="EC" id="2.4.2.28"/>
    </reaction>
</comment>
<feature type="binding site" evidence="5">
    <location>
        <position position="188"/>
    </location>
    <ligand>
        <name>substrate</name>
    </ligand>
</feature>
<feature type="binding site" evidence="5">
    <location>
        <position position="16"/>
    </location>
    <ligand>
        <name>phosphate</name>
        <dbReference type="ChEBI" id="CHEBI:43474"/>
    </ligand>
</feature>
<dbReference type="EC" id="2.4.2.28" evidence="5"/>
<dbReference type="NCBIfam" id="TIGR01694">
    <property type="entry name" value="MTAP"/>
    <property type="match status" value="1"/>
</dbReference>
<dbReference type="CDD" id="cd09010">
    <property type="entry name" value="MTAP_SsMTAPII_like_MTIP"/>
    <property type="match status" value="1"/>
</dbReference>
<dbReference type="GO" id="GO:0005829">
    <property type="term" value="C:cytosol"/>
    <property type="evidence" value="ECO:0007669"/>
    <property type="project" value="TreeGrafter"/>
</dbReference>
<comment type="pathway">
    <text evidence="5">Amino-acid biosynthesis; L-methionine biosynthesis via salvage pathway; S-methyl-5-thio-alpha-D-ribose 1-phosphate from S-methyl-5'-thioadenosine (phosphorylase route): step 1/1.</text>
</comment>
<dbReference type="FunFam" id="3.40.50.1580:FF:000012">
    <property type="entry name" value="Probable 6-oxopurine nucleoside phosphorylase"/>
    <property type="match status" value="1"/>
</dbReference>
<organism evidence="7 8">
    <name type="scientific">Methanoliparum thermophilum</name>
    <dbReference type="NCBI Taxonomy" id="2491083"/>
    <lineage>
        <taxon>Archaea</taxon>
        <taxon>Methanobacteriati</taxon>
        <taxon>Methanobacteriota</taxon>
        <taxon>Candidatus Methanoliparia</taxon>
        <taxon>Candidatus Methanoliparales</taxon>
        <taxon>Candidatus Methanoliparaceae</taxon>
        <taxon>Candidatus Methanoliparum</taxon>
    </lineage>
</organism>
<comment type="subunit">
    <text evidence="4 5">Homohexamer. Dimer of a homotrimer.</text>
</comment>
<dbReference type="SUPFAM" id="SSF53167">
    <property type="entry name" value="Purine and uridine phosphorylases"/>
    <property type="match status" value="1"/>
</dbReference>
<feature type="binding site" evidence="5">
    <location>
        <begin position="58"/>
        <end position="59"/>
    </location>
    <ligand>
        <name>phosphate</name>
        <dbReference type="ChEBI" id="CHEBI:43474"/>
    </ligand>
</feature>
<dbReference type="GO" id="GO:0017061">
    <property type="term" value="F:S-methyl-5-thioadenosine phosphorylase activity"/>
    <property type="evidence" value="ECO:0007669"/>
    <property type="project" value="UniProtKB-UniRule"/>
</dbReference>
<accession>A0A520KTV2</accession>
<dbReference type="InterPro" id="IPR000845">
    <property type="entry name" value="Nucleoside_phosphorylase_d"/>
</dbReference>
<protein>
    <recommendedName>
        <fullName evidence="5">S-methyl-5'-thioadenosine phosphorylase</fullName>
        <ecNumber evidence="5">2.4.2.28</ecNumber>
    </recommendedName>
    <alternativeName>
        <fullName evidence="5">5'-methylthioadenosine phosphorylase</fullName>
        <shortName evidence="5">MTA phosphorylase</shortName>
        <shortName evidence="5">MTAP</shortName>
    </alternativeName>
</protein>
<feature type="binding site" evidence="5">
    <location>
        <position position="189"/>
    </location>
    <ligand>
        <name>phosphate</name>
        <dbReference type="ChEBI" id="CHEBI:43474"/>
    </ligand>
</feature>
<evidence type="ECO:0000256" key="3">
    <source>
        <dbReference type="ARBA" id="ARBA00022726"/>
    </source>
</evidence>
<comment type="similarity">
    <text evidence="5">Belongs to the PNP/MTAP phosphorylase family. MTAP subfamily.</text>
</comment>
<feature type="domain" description="Nucleoside phosphorylase" evidence="6">
    <location>
        <begin position="9"/>
        <end position="246"/>
    </location>
</feature>
<dbReference type="Gene3D" id="3.40.50.1580">
    <property type="entry name" value="Nucleoside phosphorylase domain"/>
    <property type="match status" value="1"/>
</dbReference>
<dbReference type="GO" id="GO:0019509">
    <property type="term" value="P:L-methionine salvage from methylthioadenosine"/>
    <property type="evidence" value="ECO:0007669"/>
    <property type="project" value="UniProtKB-UniRule"/>
</dbReference>
<feature type="binding site" evidence="5">
    <location>
        <begin position="212"/>
        <end position="214"/>
    </location>
    <ligand>
        <name>substrate</name>
    </ligand>
</feature>
<sequence length="287" mass="32214">MIEEVEKVDIGIIGGSGVYDPEILEDNQEISLDTPFGKPTSFIIVGWVGDKKVAFISRHGRGHIYSPSKVNYRANIFAFKRLGVEDIISVCSAGSLREDIKPLDIVIPDQIYDRTKNRVNTFFEDIVAHISFSDPFCKRLSQTIYDLAIKKGYTIKKGGTYVCIEGPQFSTKAESNIYRRLGFDLIGMTAIPEAKLAREAEICYTSLTMVTDYDVWKEKEEVSVSLVEENLGLNVAKIKKILKDIIPDLKTTECECKNSLSDAIITNLKALDDKDIEPLSILLKKYV</sequence>
<dbReference type="HAMAP" id="MF_01963">
    <property type="entry name" value="MTAP"/>
    <property type="match status" value="1"/>
</dbReference>
<dbReference type="UniPathway" id="UPA00904">
    <property type="reaction ID" value="UER00873"/>
</dbReference>
<comment type="function">
    <text evidence="5">Catalyzes the reversible phosphorylation of S-methyl-5'-thioadenosine (MTA) to adenine and 5-methylthioribose-1-phosphate. Involved in the breakdown of MTA, a major by-product of polyamine biosynthesis. Responsible for the first step in the methionine salvage pathway after MTA has been generated from S-adenosylmethionine. Has broad substrate specificity with 6-aminopurine nucleosides as preferred substrates.</text>
</comment>
<dbReference type="PANTHER" id="PTHR42679:SF2">
    <property type="entry name" value="S-METHYL-5'-THIOADENOSINE PHOSPHORYLASE"/>
    <property type="match status" value="1"/>
</dbReference>
<dbReference type="EMBL" id="RXIF01000004">
    <property type="protein sequence ID" value="RZN64985.1"/>
    <property type="molecule type" value="Genomic_DNA"/>
</dbReference>
<dbReference type="AlphaFoldDB" id="A0A520KTV2"/>
<keyword evidence="1 5" id="KW-0328">Glycosyltransferase</keyword>
<feature type="site" description="Important for substrate specificity" evidence="5">
    <location>
        <position position="224"/>
    </location>
</feature>
<evidence type="ECO:0000313" key="8">
    <source>
        <dbReference type="Proteomes" id="UP000317158"/>
    </source>
</evidence>
<dbReference type="PANTHER" id="PTHR42679">
    <property type="entry name" value="S-METHYL-5'-THIOADENOSINE PHOSPHORYLASE"/>
    <property type="match status" value="1"/>
</dbReference>
<keyword evidence="3 5" id="KW-0660">Purine salvage</keyword>
<evidence type="ECO:0000256" key="1">
    <source>
        <dbReference type="ARBA" id="ARBA00022676"/>
    </source>
</evidence>
<evidence type="ECO:0000256" key="4">
    <source>
        <dbReference type="ARBA" id="ARBA00063054"/>
    </source>
</evidence>
<evidence type="ECO:0000313" key="7">
    <source>
        <dbReference type="EMBL" id="RZN64985.1"/>
    </source>
</evidence>
<dbReference type="InterPro" id="IPR035994">
    <property type="entry name" value="Nucleoside_phosphorylase_sf"/>
</dbReference>